<keyword evidence="3 5" id="KW-1133">Transmembrane helix</keyword>
<gene>
    <name evidence="6" type="ORF">KAK10_00785</name>
</gene>
<evidence type="ECO:0000256" key="4">
    <source>
        <dbReference type="ARBA" id="ARBA00023136"/>
    </source>
</evidence>
<comment type="subcellular location">
    <subcellularLocation>
        <location evidence="1">Membrane</location>
        <topology evidence="1">Multi-pass membrane protein</topology>
    </subcellularLocation>
</comment>
<name>A0ABT0VFJ2_9LACO</name>
<dbReference type="Proteomes" id="UP001057481">
    <property type="component" value="Unassembled WGS sequence"/>
</dbReference>
<accession>A0ABT0VFJ2</accession>
<dbReference type="InterPro" id="IPR019109">
    <property type="entry name" value="MamF_MmsF"/>
</dbReference>
<dbReference type="Pfam" id="PF09685">
    <property type="entry name" value="MamF_MmsF"/>
    <property type="match status" value="1"/>
</dbReference>
<evidence type="ECO:0000256" key="3">
    <source>
        <dbReference type="ARBA" id="ARBA00022989"/>
    </source>
</evidence>
<evidence type="ECO:0000256" key="1">
    <source>
        <dbReference type="ARBA" id="ARBA00004141"/>
    </source>
</evidence>
<evidence type="ECO:0000256" key="5">
    <source>
        <dbReference type="SAM" id="Phobius"/>
    </source>
</evidence>
<keyword evidence="2 5" id="KW-0812">Transmembrane</keyword>
<protein>
    <submittedName>
        <fullName evidence="6">DUF4870 domain-containing protein</fullName>
    </submittedName>
</protein>
<evidence type="ECO:0000256" key="2">
    <source>
        <dbReference type="ARBA" id="ARBA00022692"/>
    </source>
</evidence>
<keyword evidence="4 5" id="KW-0472">Membrane</keyword>
<keyword evidence="7" id="KW-1185">Reference proteome</keyword>
<evidence type="ECO:0000313" key="6">
    <source>
        <dbReference type="EMBL" id="MCM2436471.1"/>
    </source>
</evidence>
<feature type="transmembrane region" description="Helical" evidence="5">
    <location>
        <begin position="74"/>
        <end position="99"/>
    </location>
</feature>
<evidence type="ECO:0000313" key="7">
    <source>
        <dbReference type="Proteomes" id="UP001057481"/>
    </source>
</evidence>
<feature type="transmembrane region" description="Helical" evidence="5">
    <location>
        <begin position="7"/>
        <end position="28"/>
    </location>
</feature>
<proteinExistence type="predicted"/>
<sequence length="106" mass="11684">MNTNNKIIIALGYFAVFIAPVILPLIIWLVTHDQLIKKHALRATVWQAFPFLAGILFVIALGMFGLINKNGYQLNMVAIILVGVICLASLIFFMMNLVAGVKALLD</sequence>
<organism evidence="6 7">
    <name type="scientific">Periweissella beninensis</name>
    <dbReference type="NCBI Taxonomy" id="504936"/>
    <lineage>
        <taxon>Bacteria</taxon>
        <taxon>Bacillati</taxon>
        <taxon>Bacillota</taxon>
        <taxon>Bacilli</taxon>
        <taxon>Lactobacillales</taxon>
        <taxon>Lactobacillaceae</taxon>
        <taxon>Periweissella</taxon>
    </lineage>
</organism>
<dbReference type="EMBL" id="JAGMVS010000037">
    <property type="protein sequence ID" value="MCM2436471.1"/>
    <property type="molecule type" value="Genomic_DNA"/>
</dbReference>
<feature type="transmembrane region" description="Helical" evidence="5">
    <location>
        <begin position="48"/>
        <end position="67"/>
    </location>
</feature>
<reference evidence="6" key="1">
    <citation type="submission" date="2021-04" db="EMBL/GenBank/DDBJ databases">
        <title>Taxonomic assessment of Weissella genus.</title>
        <authorList>
            <person name="Fanelli F."/>
            <person name="Chieffi D."/>
            <person name="Dell'Aquila A."/>
            <person name="Gyu-Sung C."/>
            <person name="Franz C.M.A.P."/>
            <person name="Fusco V."/>
        </authorList>
    </citation>
    <scope>NUCLEOTIDE SEQUENCE</scope>
    <source>
        <strain evidence="6">LMG 25373</strain>
    </source>
</reference>
<dbReference type="RefSeq" id="WP_205142921.1">
    <property type="nucleotide sequence ID" value="NZ_JAFBDN010000002.1"/>
</dbReference>
<comment type="caution">
    <text evidence="6">The sequence shown here is derived from an EMBL/GenBank/DDBJ whole genome shotgun (WGS) entry which is preliminary data.</text>
</comment>